<gene>
    <name evidence="1" type="ORF">INT45_000857</name>
</gene>
<evidence type="ECO:0000313" key="1">
    <source>
        <dbReference type="EMBL" id="KAG2223537.1"/>
    </source>
</evidence>
<evidence type="ECO:0000313" key="2">
    <source>
        <dbReference type="Proteomes" id="UP000646827"/>
    </source>
</evidence>
<dbReference type="OrthoDB" id="2404656at2759"/>
<name>A0A8H7VLQ1_9FUNG</name>
<keyword evidence="2" id="KW-1185">Reference proteome</keyword>
<accession>A0A8H7VLQ1</accession>
<proteinExistence type="predicted"/>
<reference evidence="1 2" key="1">
    <citation type="submission" date="2020-12" db="EMBL/GenBank/DDBJ databases">
        <title>Metabolic potential, ecology and presence of endohyphal bacteria is reflected in genomic diversity of Mucoromycotina.</title>
        <authorList>
            <person name="Muszewska A."/>
            <person name="Okrasinska A."/>
            <person name="Steczkiewicz K."/>
            <person name="Drgas O."/>
            <person name="Orlowska M."/>
            <person name="Perlinska-Lenart U."/>
            <person name="Aleksandrzak-Piekarczyk T."/>
            <person name="Szatraj K."/>
            <person name="Zielenkiewicz U."/>
            <person name="Pilsyk S."/>
            <person name="Malc E."/>
            <person name="Mieczkowski P."/>
            <person name="Kruszewska J.S."/>
            <person name="Biernat P."/>
            <person name="Pawlowska J."/>
        </authorList>
    </citation>
    <scope>NUCLEOTIDE SEQUENCE [LARGE SCALE GENOMIC DNA]</scope>
    <source>
        <strain evidence="1 2">CBS 142.35</strain>
    </source>
</reference>
<sequence length="108" mass="12301">MICGPSTLPAKYIDALVIVASSSDMVEQHTTHSLGDSVKILECNVTALREKVCSFMKMDPWKHLSKLSAYGVQIIETKVTLSKTMIHDKHRWKNIEMQLRSINIKNMR</sequence>
<comment type="caution">
    <text evidence="1">The sequence shown here is derived from an EMBL/GenBank/DDBJ whole genome shotgun (WGS) entry which is preliminary data.</text>
</comment>
<dbReference type="EMBL" id="JAEPRB010000059">
    <property type="protein sequence ID" value="KAG2223537.1"/>
    <property type="molecule type" value="Genomic_DNA"/>
</dbReference>
<dbReference type="AlphaFoldDB" id="A0A8H7VLQ1"/>
<protein>
    <submittedName>
        <fullName evidence="1">Uncharacterized protein</fullName>
    </submittedName>
</protein>
<organism evidence="1 2">
    <name type="scientific">Circinella minor</name>
    <dbReference type="NCBI Taxonomy" id="1195481"/>
    <lineage>
        <taxon>Eukaryota</taxon>
        <taxon>Fungi</taxon>
        <taxon>Fungi incertae sedis</taxon>
        <taxon>Mucoromycota</taxon>
        <taxon>Mucoromycotina</taxon>
        <taxon>Mucoromycetes</taxon>
        <taxon>Mucorales</taxon>
        <taxon>Lichtheimiaceae</taxon>
        <taxon>Circinella</taxon>
    </lineage>
</organism>
<dbReference type="Proteomes" id="UP000646827">
    <property type="component" value="Unassembled WGS sequence"/>
</dbReference>